<sequence>MLKILQTCRSLHDHMFKLLFTLTQKFEFLPTAFAVILTPVALPVVPRVEFNFELVVGQDKMWNQVVFWFTQMMYYNVYIPLRIRQANDVEENPGPTIFDIIDPMRTVSADYSQGNEALFGENAGKQCVAMSLTAIIYHQIEHITNDYLLLTAVPCIVSLYNKVYTLQYSESLTGSLFMMSNNGPYMTLQNSLIEIFSSYYGFSQDCNPD</sequence>
<accession>A0AAD9QL43</accession>
<organism evidence="1 2">
    <name type="scientific">Acropora cervicornis</name>
    <name type="common">Staghorn coral</name>
    <dbReference type="NCBI Taxonomy" id="6130"/>
    <lineage>
        <taxon>Eukaryota</taxon>
        <taxon>Metazoa</taxon>
        <taxon>Cnidaria</taxon>
        <taxon>Anthozoa</taxon>
        <taxon>Hexacorallia</taxon>
        <taxon>Scleractinia</taxon>
        <taxon>Astrocoeniina</taxon>
        <taxon>Acroporidae</taxon>
        <taxon>Acropora</taxon>
    </lineage>
</organism>
<dbReference type="AlphaFoldDB" id="A0AAD9QL43"/>
<protein>
    <submittedName>
        <fullName evidence="1">Uncharacterized protein</fullName>
    </submittedName>
</protein>
<dbReference type="EMBL" id="JARQWQ010000026">
    <property type="protein sequence ID" value="KAK2563295.1"/>
    <property type="molecule type" value="Genomic_DNA"/>
</dbReference>
<reference evidence="1" key="1">
    <citation type="journal article" date="2023" name="G3 (Bethesda)">
        <title>Whole genome assembly and annotation of the endangered Caribbean coral Acropora cervicornis.</title>
        <authorList>
            <person name="Selwyn J.D."/>
            <person name="Vollmer S.V."/>
        </authorList>
    </citation>
    <scope>NUCLEOTIDE SEQUENCE</scope>
    <source>
        <strain evidence="1">K2</strain>
    </source>
</reference>
<gene>
    <name evidence="1" type="ORF">P5673_013659</name>
</gene>
<dbReference type="Gene3D" id="3.90.70.120">
    <property type="match status" value="1"/>
</dbReference>
<evidence type="ECO:0000313" key="1">
    <source>
        <dbReference type="EMBL" id="KAK2563295.1"/>
    </source>
</evidence>
<dbReference type="Proteomes" id="UP001249851">
    <property type="component" value="Unassembled WGS sequence"/>
</dbReference>
<name>A0AAD9QL43_ACRCE</name>
<evidence type="ECO:0000313" key="2">
    <source>
        <dbReference type="Proteomes" id="UP001249851"/>
    </source>
</evidence>
<keyword evidence="2" id="KW-1185">Reference proteome</keyword>
<proteinExistence type="predicted"/>
<comment type="caution">
    <text evidence="1">The sequence shown here is derived from an EMBL/GenBank/DDBJ whole genome shotgun (WGS) entry which is preliminary data.</text>
</comment>
<reference evidence="1" key="2">
    <citation type="journal article" date="2023" name="Science">
        <title>Genomic signatures of disease resistance in endangered staghorn corals.</title>
        <authorList>
            <person name="Vollmer S.V."/>
            <person name="Selwyn J.D."/>
            <person name="Despard B.A."/>
            <person name="Roesel C.L."/>
        </authorList>
    </citation>
    <scope>NUCLEOTIDE SEQUENCE</scope>
    <source>
        <strain evidence="1">K2</strain>
    </source>
</reference>